<feature type="domain" description="Formyl transferase C-terminal" evidence="10">
    <location>
        <begin position="211"/>
        <end position="310"/>
    </location>
</feature>
<comment type="function">
    <text evidence="1 8">Attaches a formyl group to the free amino group of methionyl-tRNA(fMet). The formyl group appears to play a dual role in the initiator identity of N-formylmethionyl-tRNA by promoting its recognition by IF2 and preventing the misappropriation of this tRNA by the elongation apparatus.</text>
</comment>
<keyword evidence="6 8" id="KW-0648">Protein biosynthesis</keyword>
<dbReference type="NCBIfam" id="TIGR00460">
    <property type="entry name" value="fmt"/>
    <property type="match status" value="1"/>
</dbReference>
<dbReference type="SUPFAM" id="SSF53328">
    <property type="entry name" value="Formyltransferase"/>
    <property type="match status" value="1"/>
</dbReference>
<organism evidence="11 12">
    <name type="scientific">Acinetobacter calcoaceticus DSM 30006 = CIP 81.8</name>
    <dbReference type="NCBI Taxonomy" id="981331"/>
    <lineage>
        <taxon>Bacteria</taxon>
        <taxon>Pseudomonadati</taxon>
        <taxon>Pseudomonadota</taxon>
        <taxon>Gammaproteobacteria</taxon>
        <taxon>Moraxellales</taxon>
        <taxon>Moraxellaceae</taxon>
        <taxon>Acinetobacter</taxon>
        <taxon>Acinetobacter calcoaceticus/baumannii complex</taxon>
    </lineage>
</organism>
<dbReference type="InterPro" id="IPR011034">
    <property type="entry name" value="Formyl_transferase-like_C_sf"/>
</dbReference>
<evidence type="ECO:0000256" key="1">
    <source>
        <dbReference type="ARBA" id="ARBA00002606"/>
    </source>
</evidence>
<dbReference type="InterPro" id="IPR005794">
    <property type="entry name" value="Fmt"/>
</dbReference>
<dbReference type="Pfam" id="PF02911">
    <property type="entry name" value="Formyl_trans_C"/>
    <property type="match status" value="1"/>
</dbReference>
<evidence type="ECO:0000313" key="11">
    <source>
        <dbReference type="EMBL" id="ENW02106.1"/>
    </source>
</evidence>
<evidence type="ECO:0000256" key="7">
    <source>
        <dbReference type="ARBA" id="ARBA00048558"/>
    </source>
</evidence>
<feature type="domain" description="Formyl transferase N-terminal" evidence="9">
    <location>
        <begin position="1"/>
        <end position="185"/>
    </location>
</feature>
<dbReference type="InterPro" id="IPR002376">
    <property type="entry name" value="Formyl_transf_N"/>
</dbReference>
<dbReference type="InterPro" id="IPR037022">
    <property type="entry name" value="Formyl_trans_C_sf"/>
</dbReference>
<dbReference type="CDD" id="cd08646">
    <property type="entry name" value="FMT_core_Met-tRNA-FMT_N"/>
    <property type="match status" value="1"/>
</dbReference>
<dbReference type="InterPro" id="IPR044135">
    <property type="entry name" value="Met-tRNA-FMT_C"/>
</dbReference>
<comment type="caution">
    <text evidence="11">The sequence shown here is derived from an EMBL/GenBank/DDBJ whole genome shotgun (WGS) entry which is preliminary data.</text>
</comment>
<dbReference type="InterPro" id="IPR005793">
    <property type="entry name" value="Formyl_trans_C"/>
</dbReference>
<dbReference type="InterPro" id="IPR041711">
    <property type="entry name" value="Met-tRNA-FMT_N"/>
</dbReference>
<name>A0ABP2UNR9_ACICA</name>
<comment type="similarity">
    <text evidence="2 8">Belongs to the Fmt family.</text>
</comment>
<evidence type="ECO:0000313" key="12">
    <source>
        <dbReference type="Proteomes" id="UP000013024"/>
    </source>
</evidence>
<dbReference type="Gene3D" id="3.40.50.170">
    <property type="entry name" value="Formyl transferase, N-terminal domain"/>
    <property type="match status" value="1"/>
</dbReference>
<accession>A0ABP2UNR9</accession>
<dbReference type="PANTHER" id="PTHR11138:SF5">
    <property type="entry name" value="METHIONYL-TRNA FORMYLTRANSFERASE, MITOCHONDRIAL"/>
    <property type="match status" value="1"/>
</dbReference>
<dbReference type="Gene3D" id="3.10.25.10">
    <property type="entry name" value="Formyl transferase, C-terminal domain"/>
    <property type="match status" value="1"/>
</dbReference>
<gene>
    <name evidence="8" type="primary">fmt</name>
    <name evidence="11" type="ORF">F936_00466</name>
</gene>
<dbReference type="SUPFAM" id="SSF50486">
    <property type="entry name" value="FMT C-terminal domain-like"/>
    <property type="match status" value="1"/>
</dbReference>
<protein>
    <recommendedName>
        <fullName evidence="4 8">Methionyl-tRNA formyltransferase</fullName>
        <ecNumber evidence="3 8">2.1.2.9</ecNumber>
    </recommendedName>
</protein>
<evidence type="ECO:0000256" key="2">
    <source>
        <dbReference type="ARBA" id="ARBA00010699"/>
    </source>
</evidence>
<reference evidence="11 12" key="1">
    <citation type="submission" date="2013-02" db="EMBL/GenBank/DDBJ databases">
        <title>The Genome Sequence of Acinetobacter calcoaceticus CIP 81.8.</title>
        <authorList>
            <consortium name="The Broad Institute Genome Sequencing Platform"/>
            <consortium name="The Broad Institute Genome Sequencing Center for Infectious Disease"/>
            <person name="Cerqueira G."/>
            <person name="Feldgarden M."/>
            <person name="Courvalin P."/>
            <person name="Perichon B."/>
            <person name="Grillot-Courvalin C."/>
            <person name="Clermont D."/>
            <person name="Rocha E."/>
            <person name="Yoon E.-J."/>
            <person name="Nemec A."/>
            <person name="Walker B."/>
            <person name="Young S.K."/>
            <person name="Zeng Q."/>
            <person name="Gargeya S."/>
            <person name="Fitzgerald M."/>
            <person name="Haas B."/>
            <person name="Abouelleil A."/>
            <person name="Alvarado L."/>
            <person name="Arachchi H.M."/>
            <person name="Berlin A.M."/>
            <person name="Chapman S.B."/>
            <person name="Dewar J."/>
            <person name="Goldberg J."/>
            <person name="Griggs A."/>
            <person name="Gujja S."/>
            <person name="Hansen M."/>
            <person name="Howarth C."/>
            <person name="Imamovic A."/>
            <person name="Larimer J."/>
            <person name="McCowan C."/>
            <person name="Murphy C."/>
            <person name="Neiman D."/>
            <person name="Pearson M."/>
            <person name="Priest M."/>
            <person name="Roberts A."/>
            <person name="Saif S."/>
            <person name="Shea T."/>
            <person name="Sisk P."/>
            <person name="Sykes S."/>
            <person name="Wortman J."/>
            <person name="Nusbaum C."/>
            <person name="Birren B."/>
        </authorList>
    </citation>
    <scope>NUCLEOTIDE SEQUENCE [LARGE SCALE GENOMIC DNA]</scope>
    <source>
        <strain evidence="11 12">CIP 81.8</strain>
    </source>
</reference>
<evidence type="ECO:0000259" key="10">
    <source>
        <dbReference type="Pfam" id="PF02911"/>
    </source>
</evidence>
<dbReference type="RefSeq" id="WP_005044459.1">
    <property type="nucleotide sequence ID" value="NZ_KB849778.1"/>
</dbReference>
<evidence type="ECO:0000256" key="4">
    <source>
        <dbReference type="ARBA" id="ARBA00016014"/>
    </source>
</evidence>
<keyword evidence="5 8" id="KW-0808">Transferase</keyword>
<dbReference type="EMBL" id="APQI01000001">
    <property type="protein sequence ID" value="ENW02106.1"/>
    <property type="molecule type" value="Genomic_DNA"/>
</dbReference>
<dbReference type="Proteomes" id="UP000013024">
    <property type="component" value="Unassembled WGS sequence"/>
</dbReference>
<evidence type="ECO:0000256" key="5">
    <source>
        <dbReference type="ARBA" id="ARBA00022679"/>
    </source>
</evidence>
<evidence type="ECO:0000256" key="3">
    <source>
        <dbReference type="ARBA" id="ARBA00012261"/>
    </source>
</evidence>
<evidence type="ECO:0000256" key="8">
    <source>
        <dbReference type="HAMAP-Rule" id="MF_00182"/>
    </source>
</evidence>
<evidence type="ECO:0000256" key="6">
    <source>
        <dbReference type="ARBA" id="ARBA00022917"/>
    </source>
</evidence>
<dbReference type="HAMAP" id="MF_00182">
    <property type="entry name" value="Formyl_trans"/>
    <property type="match status" value="1"/>
</dbReference>
<feature type="binding site" evidence="8">
    <location>
        <begin position="114"/>
        <end position="117"/>
    </location>
    <ligand>
        <name>(6S)-5,6,7,8-tetrahydrofolate</name>
        <dbReference type="ChEBI" id="CHEBI:57453"/>
    </ligand>
</feature>
<dbReference type="InterPro" id="IPR036477">
    <property type="entry name" value="Formyl_transf_N_sf"/>
</dbReference>
<dbReference type="CDD" id="cd08704">
    <property type="entry name" value="Met_tRNA_FMT_C"/>
    <property type="match status" value="1"/>
</dbReference>
<proteinExistence type="inferred from homology"/>
<keyword evidence="12" id="KW-1185">Reference proteome</keyword>
<evidence type="ECO:0000259" key="9">
    <source>
        <dbReference type="Pfam" id="PF00551"/>
    </source>
</evidence>
<dbReference type="PANTHER" id="PTHR11138">
    <property type="entry name" value="METHIONYL-TRNA FORMYLTRANSFERASE"/>
    <property type="match status" value="1"/>
</dbReference>
<comment type="catalytic activity">
    <reaction evidence="7 8">
        <text>L-methionyl-tRNA(fMet) + (6R)-10-formyltetrahydrofolate = N-formyl-L-methionyl-tRNA(fMet) + (6S)-5,6,7,8-tetrahydrofolate + H(+)</text>
        <dbReference type="Rhea" id="RHEA:24380"/>
        <dbReference type="Rhea" id="RHEA-COMP:9952"/>
        <dbReference type="Rhea" id="RHEA-COMP:9953"/>
        <dbReference type="ChEBI" id="CHEBI:15378"/>
        <dbReference type="ChEBI" id="CHEBI:57453"/>
        <dbReference type="ChEBI" id="CHEBI:78530"/>
        <dbReference type="ChEBI" id="CHEBI:78844"/>
        <dbReference type="ChEBI" id="CHEBI:195366"/>
        <dbReference type="EC" id="2.1.2.9"/>
    </reaction>
</comment>
<dbReference type="GeneID" id="92921779"/>
<dbReference type="EC" id="2.1.2.9" evidence="3 8"/>
<sequence length="320" mass="34669">MKIIFAGTPEFAATALAALLKTSHEIIAVYTQPDRKAGRGQKLTPSPVKQLALEHNIPVYQPLHFKASTEEGLAAQQELAALGADVMVVAAYGLILPQAVLDTPKYGCLNIHGSLLPRWRGAAPIQRAIATGDDETGITIMQMAAGLDTGDMMYKTYCPITAGETSASLHDKLAVQGAEAICTVLESEQSLQDFIEKRELQNESLTVYAHKLVKSEARIDWSTDAIQLDRNIRAFNPWPVAFVQLDENNALRIWSSTISSQTKANVQAGEIIAIDKQGVHVACGQDSFICLTSVQWPGGKAMNAQQIAQTQKLHVGQILP</sequence>
<dbReference type="Pfam" id="PF00551">
    <property type="entry name" value="Formyl_trans_N"/>
    <property type="match status" value="1"/>
</dbReference>